<keyword evidence="2" id="KW-1185">Reference proteome</keyword>
<evidence type="ECO:0000313" key="3">
    <source>
        <dbReference type="RefSeq" id="XP_026192403.1"/>
    </source>
</evidence>
<name>A0A6P6RWZ9_9EIME</name>
<proteinExistence type="predicted"/>
<gene>
    <name evidence="3" type="primary">LOC34618077</name>
</gene>
<dbReference type="GeneID" id="34618077"/>
<organism evidence="2 3">
    <name type="scientific">Cyclospora cayetanensis</name>
    <dbReference type="NCBI Taxonomy" id="88456"/>
    <lineage>
        <taxon>Eukaryota</taxon>
        <taxon>Sar</taxon>
        <taxon>Alveolata</taxon>
        <taxon>Apicomplexa</taxon>
        <taxon>Conoidasida</taxon>
        <taxon>Coccidia</taxon>
        <taxon>Eucoccidiorida</taxon>
        <taxon>Eimeriorina</taxon>
        <taxon>Eimeriidae</taxon>
        <taxon>Cyclospora</taxon>
    </lineage>
</organism>
<dbReference type="RefSeq" id="XP_026192403.1">
    <property type="nucleotide sequence ID" value="XM_026336618.1"/>
</dbReference>
<protein>
    <submittedName>
        <fullName evidence="3">Uncharacterized protein LOC34618077</fullName>
    </submittedName>
</protein>
<evidence type="ECO:0000256" key="1">
    <source>
        <dbReference type="SAM" id="MobiDB-lite"/>
    </source>
</evidence>
<accession>A0A6P6RWZ9</accession>
<reference evidence="3" key="1">
    <citation type="submission" date="2025-08" db="UniProtKB">
        <authorList>
            <consortium name="RefSeq"/>
        </authorList>
    </citation>
    <scope>IDENTIFICATION</scope>
</reference>
<dbReference type="OrthoDB" id="329534at2759"/>
<evidence type="ECO:0000313" key="2">
    <source>
        <dbReference type="Proteomes" id="UP000515125"/>
    </source>
</evidence>
<dbReference type="Proteomes" id="UP000515125">
    <property type="component" value="Unplaced"/>
</dbReference>
<sequence length="516" mass="57189">MERERSFQPEVGVFQRPLPPRLRSADIFQPNLLRQRAAQVAASALGGKGKNHPGNDLEEFIESLLRRPRVPAPPKKGPLVVGVRNKCGSGESSSGSRVMRTRCRTVLQVYALLDPLGAGYVDPETACGCIAAAKRDSEELGVILLHVLEDMLPFVSSRGVIEKSVFLKALREWIEVDASGTGPYYALRLSTNPVSTAYKEGLPCTNPAGRSFYRGTYIPQGLEDKLQQLEAENRHPSKLMHHLAPNSGQRIRVGTLGTKTKFRRKNMSEAWSRAERDAMAPGNLEAHIKETAIRREKRIFALKDALNKRELEECTFKPQKTQMPSFGRLFPNRRKIIDQCQGSTEGSSRAALLSRVRREETELLRELALPPDEPFSEHKKQPKELHRKGEDEAGAQGEKEKAEEDSTEQKRTETAVDRKTPKKREKPLGICAWKCSLLLCLCLLDTGPCCCLRVLCLSMPIRNFRVFMPCGDRLGAHSAIRLLGHARGSTTCAAAGTARDSAGKPSASSAFGWTIS</sequence>
<feature type="compositionally biased region" description="Basic and acidic residues" evidence="1">
    <location>
        <begin position="375"/>
        <end position="419"/>
    </location>
</feature>
<feature type="region of interest" description="Disordered" evidence="1">
    <location>
        <begin position="366"/>
        <end position="421"/>
    </location>
</feature>
<dbReference type="AlphaFoldDB" id="A0A6P6RWZ9"/>